<gene>
    <name evidence="1" type="ORF">CLIB1444_13S03290</name>
</gene>
<sequence length="1066" mass="122149">MGSPSNSKSPPGKGSSRRLESNPFELDDTLTDDEFENSIGERIYGTNGSSNRNNMSDMNNMNMNSMSGIKRSSKINDMNTFNQGMDQMNGNFDYTDDFNKSISSFGGMGMNQNYKFNDVEMQRMSMQSMSPMNPMNPMNMMNMNMHHMNSLNNLNGMNMGNMMTNGMSDPFMPPQPPQIYHSKQPSNYTASTLVQQQHPKVSFKEGIEYPDSAYKGYEMNNDEDYYYDEEDEDGESNEFGVHRSGTYRGNDYNLNMLEDVNDSLQEDDPFDDESLFSELEEKNDDQERLRRANTVYSESSFKPKLNYTKTIKRAKLVNGNYVIDCPTPEGLIGTFGKKIEDGQEMKFLRYQAVTCGPSNFINRQYDLRQAMYTPRRDTEIMIVITMYNEDEILLAKTLKGVFENISNLSRRKDPCWGEDSWKKIVVTIVSDGRAAVNPRSEKLLKALGVFQDNVAKSKVNEENVKGHIFEYTSPVGIETINDKIHLETNEYPTQFIYCLKEKNTRKINSHRWCLQSFAPILNPKVVMLLDCGTVPAKSAVYHLWRSFHDENVAGACGEMKTSLGPGKKLLINPLVAAQNFEYKISNVLDKPMESVFGFISVLPGAFSAYRYEALLNVNGQGPLEKYFKGEYLHDRNDDPDDDEHDLRDKNFREVGIFTRNMYLAEDRILCFELVAKKGYNYILRYVSEAKAETDVPETIEDFVLQRRRWLNGSLFAAIYSIVHWTNIWKSNHSLLRKLFLQLEFYYQLVVIVVSWFSLGSFFLVFEILTSNLGSKEVNLEVAKYISIATLWLYVASIIATFVLAFGNTPRGTKKFYMIIAVIFSILMVYMLFSAIYLAVNTVQTNLAKVDFTAIMLVTNSKFRDLVISTGSTYVLYFVASLMYGEPSFMMTSFIQYLLLSPTYVNVLNIYSFCNIDDISWGTRQEPVAKNLGTAKAKNDVVMVEEIKNNDYLDTLEDLRVVPDIIIPVAKMGRDDNYYALIRTVTVLVWLFSNLILICIVLEIGGVDKVLRNSEYNYISPNSEVFLGIILWIVAGLAIYRFIGSVLFLIFKLARPLKWKFRNRNKK</sequence>
<evidence type="ECO:0000313" key="2">
    <source>
        <dbReference type="Proteomes" id="UP001152531"/>
    </source>
</evidence>
<evidence type="ECO:0000313" key="1">
    <source>
        <dbReference type="EMBL" id="CAH6723232.1"/>
    </source>
</evidence>
<proteinExistence type="predicted"/>
<organism evidence="1 2">
    <name type="scientific">[Candida] jaroonii</name>
    <dbReference type="NCBI Taxonomy" id="467808"/>
    <lineage>
        <taxon>Eukaryota</taxon>
        <taxon>Fungi</taxon>
        <taxon>Dikarya</taxon>
        <taxon>Ascomycota</taxon>
        <taxon>Saccharomycotina</taxon>
        <taxon>Pichiomycetes</taxon>
        <taxon>Debaryomycetaceae</taxon>
        <taxon>Yamadazyma</taxon>
    </lineage>
</organism>
<accession>A0ACA9YDT4</accession>
<comment type="caution">
    <text evidence="1">The sequence shown here is derived from an EMBL/GenBank/DDBJ whole genome shotgun (WGS) entry which is preliminary data.</text>
</comment>
<name>A0ACA9YDT4_9ASCO</name>
<dbReference type="EMBL" id="CALSDN010000013">
    <property type="protein sequence ID" value="CAH6723232.1"/>
    <property type="molecule type" value="Genomic_DNA"/>
</dbReference>
<dbReference type="Proteomes" id="UP001152531">
    <property type="component" value="Unassembled WGS sequence"/>
</dbReference>
<reference evidence="1" key="1">
    <citation type="submission" date="2022-06" db="EMBL/GenBank/DDBJ databases">
        <authorList>
            <person name="Legras J.-L."/>
            <person name="Devillers H."/>
            <person name="Grondin C."/>
        </authorList>
    </citation>
    <scope>NUCLEOTIDE SEQUENCE</scope>
    <source>
        <strain evidence="1">CLIB 1444</strain>
    </source>
</reference>
<protein>
    <submittedName>
        <fullName evidence="1">Chitin synthase 2</fullName>
    </submittedName>
</protein>
<keyword evidence="2" id="KW-1185">Reference proteome</keyword>